<dbReference type="GO" id="GO:0010230">
    <property type="term" value="P:alternative respiration"/>
    <property type="evidence" value="ECO:0007669"/>
    <property type="project" value="TreeGrafter"/>
</dbReference>
<dbReference type="InterPro" id="IPR038659">
    <property type="entry name" value="AOX_sf"/>
</dbReference>
<dbReference type="AlphaFoldDB" id="A0A4Y3HTX2"/>
<evidence type="ECO:0000256" key="6">
    <source>
        <dbReference type="ARBA" id="ARBA00022982"/>
    </source>
</evidence>
<keyword evidence="4 12" id="KW-0812">Transmembrane</keyword>
<dbReference type="CDD" id="cd01053">
    <property type="entry name" value="AOX"/>
    <property type="match status" value="1"/>
</dbReference>
<dbReference type="GO" id="GO:0046872">
    <property type="term" value="F:metal ion binding"/>
    <property type="evidence" value="ECO:0007669"/>
    <property type="project" value="UniProtKB-KW"/>
</dbReference>
<evidence type="ECO:0000313" key="14">
    <source>
        <dbReference type="Proteomes" id="UP000318717"/>
    </source>
</evidence>
<evidence type="ECO:0000313" key="13">
    <source>
        <dbReference type="EMBL" id="GEA50536.1"/>
    </source>
</evidence>
<feature type="binding site" evidence="11">
    <location>
        <position position="99"/>
    </location>
    <ligand>
        <name>Fe cation</name>
        <dbReference type="ChEBI" id="CHEBI:24875"/>
        <label>1</label>
    </ligand>
</feature>
<evidence type="ECO:0000256" key="3">
    <source>
        <dbReference type="ARBA" id="ARBA00022660"/>
    </source>
</evidence>
<sequence length="222" mass="25701">MHLIYEQSEHYMTGFKITHRNATKASDYIAYKITQVLKFTLNIFYGNKYAKRAVILETIAAVPGMVAGMFNHLKALRRMKDDEGWIRELLDEAENERMHLMIFLDIAKPSWIERLLVLLGQGAFIVVYGVLYLLSSKIAHRIVGYFEEEACKSYTEYLEKIDTGVVENVAAPEIAIKYYNLPADARLRDVILLIREDEAKHRDRNHEFADSYQAKELPAHQS</sequence>
<feature type="binding site" evidence="11">
    <location>
        <position position="198"/>
    </location>
    <ligand>
        <name>Fe cation</name>
        <dbReference type="ChEBI" id="CHEBI:24875"/>
        <label>2</label>
    </ligand>
</feature>
<reference evidence="13 14" key="1">
    <citation type="submission" date="2019-06" db="EMBL/GenBank/DDBJ databases">
        <title>Whole genome shotgun sequence of Vibrio inusitatus NBRC 102082.</title>
        <authorList>
            <person name="Hosoyama A."/>
            <person name="Uohara A."/>
            <person name="Ohji S."/>
            <person name="Ichikawa N."/>
        </authorList>
    </citation>
    <scope>NUCLEOTIDE SEQUENCE [LARGE SCALE GENOMIC DNA]</scope>
    <source>
        <strain evidence="13 14">NBRC 102082</strain>
    </source>
</reference>
<dbReference type="Pfam" id="PF01786">
    <property type="entry name" value="AOX"/>
    <property type="match status" value="1"/>
</dbReference>
<feature type="binding site" evidence="11">
    <location>
        <position position="96"/>
    </location>
    <ligand>
        <name>Fe cation</name>
        <dbReference type="ChEBI" id="CHEBI:24875"/>
        <label>2</label>
    </ligand>
</feature>
<evidence type="ECO:0000256" key="1">
    <source>
        <dbReference type="ARBA" id="ARBA00004370"/>
    </source>
</evidence>
<comment type="cofactor">
    <cofactor evidence="11">
        <name>Fe cation</name>
        <dbReference type="ChEBI" id="CHEBI:24875"/>
    </cofactor>
    <text evidence="11">Binds 2 iron ions per subunit.</text>
</comment>
<evidence type="ECO:0000256" key="9">
    <source>
        <dbReference type="ARBA" id="ARBA00023004"/>
    </source>
</evidence>
<dbReference type="GO" id="GO:0009916">
    <property type="term" value="F:alternative oxidase activity"/>
    <property type="evidence" value="ECO:0007669"/>
    <property type="project" value="InterPro"/>
</dbReference>
<feature type="transmembrane region" description="Helical" evidence="12">
    <location>
        <begin position="115"/>
        <end position="134"/>
    </location>
</feature>
<comment type="caution">
    <text evidence="13">The sequence shown here is derived from an EMBL/GenBank/DDBJ whole genome shotgun (WGS) entry which is preliminary data.</text>
</comment>
<dbReference type="EMBL" id="BJLF01000005">
    <property type="protein sequence ID" value="GEA50536.1"/>
    <property type="molecule type" value="Genomic_DNA"/>
</dbReference>
<keyword evidence="10 12" id="KW-0472">Membrane</keyword>
<feature type="binding site" evidence="11">
    <location>
        <position position="201"/>
    </location>
    <ligand>
        <name>Fe cation</name>
        <dbReference type="ChEBI" id="CHEBI:24875"/>
        <label>2</label>
    </ligand>
</feature>
<keyword evidence="3" id="KW-0679">Respiratory chain</keyword>
<keyword evidence="6" id="KW-0249">Electron transport</keyword>
<evidence type="ECO:0000256" key="12">
    <source>
        <dbReference type="SAM" id="Phobius"/>
    </source>
</evidence>
<dbReference type="PANTHER" id="PTHR31803:SF3">
    <property type="entry name" value="ALTERNATIVE OXIDASE"/>
    <property type="match status" value="1"/>
</dbReference>
<keyword evidence="5 11" id="KW-0479">Metal-binding</keyword>
<feature type="transmembrane region" description="Helical" evidence="12">
    <location>
        <begin position="49"/>
        <end position="70"/>
    </location>
</feature>
<name>A0A4Y3HTX2_9VIBR</name>
<dbReference type="PANTHER" id="PTHR31803">
    <property type="entry name" value="ALTERNATIVE OXIDASE"/>
    <property type="match status" value="1"/>
</dbReference>
<dbReference type="PIRSF" id="PIRSF005229">
    <property type="entry name" value="AOX"/>
    <property type="match status" value="1"/>
</dbReference>
<feature type="binding site" evidence="11">
    <location>
        <position position="198"/>
    </location>
    <ligand>
        <name>Fe cation</name>
        <dbReference type="ChEBI" id="CHEBI:24875"/>
        <label>1</label>
    </ligand>
</feature>
<evidence type="ECO:0000256" key="8">
    <source>
        <dbReference type="ARBA" id="ARBA00023002"/>
    </source>
</evidence>
<dbReference type="InterPro" id="IPR002680">
    <property type="entry name" value="AOX"/>
</dbReference>
<comment type="subcellular location">
    <subcellularLocation>
        <location evidence="1">Membrane</location>
    </subcellularLocation>
</comment>
<gene>
    <name evidence="13" type="primary">aox</name>
    <name evidence="13" type="ORF">VIN01S_13400</name>
</gene>
<feature type="binding site" evidence="11">
    <location>
        <position position="147"/>
    </location>
    <ligand>
        <name>Fe cation</name>
        <dbReference type="ChEBI" id="CHEBI:24875"/>
        <label>2</label>
    </ligand>
</feature>
<evidence type="ECO:0000256" key="7">
    <source>
        <dbReference type="ARBA" id="ARBA00022989"/>
    </source>
</evidence>
<dbReference type="Gene3D" id="1.20.1260.140">
    <property type="entry name" value="Alternative oxidase"/>
    <property type="match status" value="1"/>
</dbReference>
<dbReference type="GO" id="GO:0016020">
    <property type="term" value="C:membrane"/>
    <property type="evidence" value="ECO:0007669"/>
    <property type="project" value="UniProtKB-SubCell"/>
</dbReference>
<keyword evidence="8" id="KW-0560">Oxidoreductase</keyword>
<keyword evidence="14" id="KW-1185">Reference proteome</keyword>
<evidence type="ECO:0000256" key="10">
    <source>
        <dbReference type="ARBA" id="ARBA00023136"/>
    </source>
</evidence>
<evidence type="ECO:0000256" key="5">
    <source>
        <dbReference type="ARBA" id="ARBA00022723"/>
    </source>
</evidence>
<proteinExistence type="predicted"/>
<feature type="binding site" evidence="11">
    <location>
        <position position="96"/>
    </location>
    <ligand>
        <name>Fe cation</name>
        <dbReference type="ChEBI" id="CHEBI:24875"/>
        <label>1</label>
    </ligand>
</feature>
<evidence type="ECO:0000256" key="4">
    <source>
        <dbReference type="ARBA" id="ARBA00022692"/>
    </source>
</evidence>
<organism evidence="13 14">
    <name type="scientific">Vibrio inusitatus NBRC 102082</name>
    <dbReference type="NCBI Taxonomy" id="1219070"/>
    <lineage>
        <taxon>Bacteria</taxon>
        <taxon>Pseudomonadati</taxon>
        <taxon>Pseudomonadota</taxon>
        <taxon>Gammaproteobacteria</taxon>
        <taxon>Vibrionales</taxon>
        <taxon>Vibrionaceae</taxon>
        <taxon>Vibrio</taxon>
    </lineage>
</organism>
<evidence type="ECO:0000256" key="11">
    <source>
        <dbReference type="PIRSR" id="PIRSR005229-1"/>
    </source>
</evidence>
<accession>A0A4Y3HTX2</accession>
<dbReference type="Proteomes" id="UP000318717">
    <property type="component" value="Unassembled WGS sequence"/>
</dbReference>
<keyword evidence="2" id="KW-0813">Transport</keyword>
<keyword evidence="7 12" id="KW-1133">Transmembrane helix</keyword>
<feature type="binding site" evidence="11">
    <location>
        <position position="57"/>
    </location>
    <ligand>
        <name>Fe cation</name>
        <dbReference type="ChEBI" id="CHEBI:24875"/>
        <label>1</label>
    </ligand>
</feature>
<protein>
    <submittedName>
        <fullName evidence="13">Oxidase</fullName>
    </submittedName>
</protein>
<keyword evidence="9 11" id="KW-0408">Iron</keyword>
<evidence type="ECO:0000256" key="2">
    <source>
        <dbReference type="ARBA" id="ARBA00022448"/>
    </source>
</evidence>